<dbReference type="EMBL" id="JAKRKC020000002">
    <property type="protein sequence ID" value="MCK2219728.1"/>
    <property type="molecule type" value="Genomic_DNA"/>
</dbReference>
<keyword evidence="2" id="KW-1185">Reference proteome</keyword>
<proteinExistence type="predicted"/>
<evidence type="ECO:0000313" key="2">
    <source>
        <dbReference type="Proteomes" id="UP001317259"/>
    </source>
</evidence>
<protein>
    <submittedName>
        <fullName evidence="1">Uncharacterized protein</fullName>
    </submittedName>
</protein>
<reference evidence="1 2" key="1">
    <citation type="submission" date="2022-04" db="EMBL/GenBank/DDBJ databases">
        <title>Genome draft of Actinomadura sp. ATCC 31491.</title>
        <authorList>
            <person name="Shi X."/>
            <person name="Du Y."/>
        </authorList>
    </citation>
    <scope>NUCLEOTIDE SEQUENCE [LARGE SCALE GENOMIC DNA]</scope>
    <source>
        <strain evidence="1 2">ATCC 31491</strain>
    </source>
</reference>
<sequence>MPEIDVTTMAGHTWTIPIADRTACNPDALHRATADHGLRAHLIELLWGTDRPTPTSEGQIGGYVWEIADKLATALEGDLLACPPAWECVCGTLNHGQWSSRETCRGCRIEAAKPSQVAAHYRMVPPPAENGVLAKRLEAARARAERASTAEAGNARVRQLHAEIPYKPGTCYCGNPCPCPTIRALDGEDTDRG</sequence>
<dbReference type="Proteomes" id="UP001317259">
    <property type="component" value="Unassembled WGS sequence"/>
</dbReference>
<name>A0ABT0G539_9ACTN</name>
<accession>A0ABT0G539</accession>
<dbReference type="RefSeq" id="WP_242375251.1">
    <property type="nucleotide sequence ID" value="NZ_JAKRKC020000002.1"/>
</dbReference>
<evidence type="ECO:0000313" key="1">
    <source>
        <dbReference type="EMBL" id="MCK2219728.1"/>
    </source>
</evidence>
<comment type="caution">
    <text evidence="1">The sequence shown here is derived from an EMBL/GenBank/DDBJ whole genome shotgun (WGS) entry which is preliminary data.</text>
</comment>
<organism evidence="1 2">
    <name type="scientific">Actinomadura luzonensis</name>
    <dbReference type="NCBI Taxonomy" id="2805427"/>
    <lineage>
        <taxon>Bacteria</taxon>
        <taxon>Bacillati</taxon>
        <taxon>Actinomycetota</taxon>
        <taxon>Actinomycetes</taxon>
        <taxon>Streptosporangiales</taxon>
        <taxon>Thermomonosporaceae</taxon>
        <taxon>Actinomadura</taxon>
    </lineage>
</organism>
<gene>
    <name evidence="1" type="ORF">MF672_038925</name>
</gene>